<dbReference type="SUPFAM" id="SSF56112">
    <property type="entry name" value="Protein kinase-like (PK-like)"/>
    <property type="match status" value="1"/>
</dbReference>
<proteinExistence type="predicted"/>
<sequence length="220" mass="24578">MLGYRDPEQVYLADYGLSYRYCPDGVHKEYKENPKKGHNGTIEYTSLDAHKGVAPSRRGDLQILGFCLLHWLCGSLPWDNVLKNPNQVQEAKIRLMDNLPGSVQQLSASGASTDELTEFLIYVRTLDYEDKPDYQLLKKLLACDVTRGLDFSAPESQQGSATKEPFKRDKQQKGGASRGPRRAKLVTAELDDEEPESVKSKPVPAHFIRGPPPTKSGSKE</sequence>
<feature type="region of interest" description="Disordered" evidence="1">
    <location>
        <begin position="153"/>
        <end position="220"/>
    </location>
</feature>
<dbReference type="GO" id="GO:0016301">
    <property type="term" value="F:kinase activity"/>
    <property type="evidence" value="ECO:0007669"/>
    <property type="project" value="UniProtKB-KW"/>
</dbReference>
<feature type="non-terminal residue" evidence="3">
    <location>
        <position position="220"/>
    </location>
</feature>
<feature type="domain" description="Protein kinase" evidence="2">
    <location>
        <begin position="1"/>
        <end position="141"/>
    </location>
</feature>
<evidence type="ECO:0000313" key="4">
    <source>
        <dbReference type="Proteomes" id="UP001476798"/>
    </source>
</evidence>
<protein>
    <submittedName>
        <fullName evidence="3">Serine/threonine-protein kinase vrk2</fullName>
    </submittedName>
</protein>
<dbReference type="PANTHER" id="PTHR11909">
    <property type="entry name" value="CASEIN KINASE-RELATED"/>
    <property type="match status" value="1"/>
</dbReference>
<organism evidence="3 4">
    <name type="scientific">Goodea atripinnis</name>
    <dbReference type="NCBI Taxonomy" id="208336"/>
    <lineage>
        <taxon>Eukaryota</taxon>
        <taxon>Metazoa</taxon>
        <taxon>Chordata</taxon>
        <taxon>Craniata</taxon>
        <taxon>Vertebrata</taxon>
        <taxon>Euteleostomi</taxon>
        <taxon>Actinopterygii</taxon>
        <taxon>Neopterygii</taxon>
        <taxon>Teleostei</taxon>
        <taxon>Neoteleostei</taxon>
        <taxon>Acanthomorphata</taxon>
        <taxon>Ovalentaria</taxon>
        <taxon>Atherinomorphae</taxon>
        <taxon>Cyprinodontiformes</taxon>
        <taxon>Goodeidae</taxon>
        <taxon>Goodea</taxon>
    </lineage>
</organism>
<dbReference type="Gene3D" id="1.10.510.10">
    <property type="entry name" value="Transferase(Phosphotransferase) domain 1"/>
    <property type="match status" value="1"/>
</dbReference>
<evidence type="ECO:0000256" key="1">
    <source>
        <dbReference type="SAM" id="MobiDB-lite"/>
    </source>
</evidence>
<dbReference type="InterPro" id="IPR050235">
    <property type="entry name" value="CK1_Ser-Thr_kinase"/>
</dbReference>
<name>A0ABV0MQJ9_9TELE</name>
<dbReference type="Proteomes" id="UP001476798">
    <property type="component" value="Unassembled WGS sequence"/>
</dbReference>
<evidence type="ECO:0000259" key="2">
    <source>
        <dbReference type="PROSITE" id="PS50011"/>
    </source>
</evidence>
<dbReference type="PROSITE" id="PS50011">
    <property type="entry name" value="PROTEIN_KINASE_DOM"/>
    <property type="match status" value="1"/>
</dbReference>
<keyword evidence="3" id="KW-0808">Transferase</keyword>
<reference evidence="3 4" key="1">
    <citation type="submission" date="2021-06" db="EMBL/GenBank/DDBJ databases">
        <authorList>
            <person name="Palmer J.M."/>
        </authorList>
    </citation>
    <scope>NUCLEOTIDE SEQUENCE [LARGE SCALE GENOMIC DNA]</scope>
    <source>
        <strain evidence="3 4">GA_2019</strain>
        <tissue evidence="3">Muscle</tissue>
    </source>
</reference>
<evidence type="ECO:0000313" key="3">
    <source>
        <dbReference type="EMBL" id="MEQ2161379.1"/>
    </source>
</evidence>
<comment type="caution">
    <text evidence="3">The sequence shown here is derived from an EMBL/GenBank/DDBJ whole genome shotgun (WGS) entry which is preliminary data.</text>
</comment>
<dbReference type="InterPro" id="IPR000719">
    <property type="entry name" value="Prot_kinase_dom"/>
</dbReference>
<gene>
    <name evidence="3" type="primary">VRK2</name>
    <name evidence="3" type="ORF">GOODEAATRI_009064</name>
</gene>
<accession>A0ABV0MQJ9</accession>
<keyword evidence="4" id="KW-1185">Reference proteome</keyword>
<dbReference type="EMBL" id="JAHRIO010010492">
    <property type="protein sequence ID" value="MEQ2161379.1"/>
    <property type="molecule type" value="Genomic_DNA"/>
</dbReference>
<keyword evidence="3" id="KW-0418">Kinase</keyword>
<dbReference type="InterPro" id="IPR011009">
    <property type="entry name" value="Kinase-like_dom_sf"/>
</dbReference>